<feature type="compositionally biased region" description="Low complexity" evidence="1">
    <location>
        <begin position="272"/>
        <end position="286"/>
    </location>
</feature>
<dbReference type="EMBL" id="CAJGYM010000008">
    <property type="protein sequence ID" value="CAD6188533.1"/>
    <property type="molecule type" value="Genomic_DNA"/>
</dbReference>
<feature type="region of interest" description="Disordered" evidence="1">
    <location>
        <begin position="356"/>
        <end position="432"/>
    </location>
</feature>
<dbReference type="AlphaFoldDB" id="A0A8S1GZY8"/>
<proteinExistence type="predicted"/>
<organism evidence="2 3">
    <name type="scientific">Caenorhabditis auriculariae</name>
    <dbReference type="NCBI Taxonomy" id="2777116"/>
    <lineage>
        <taxon>Eukaryota</taxon>
        <taxon>Metazoa</taxon>
        <taxon>Ecdysozoa</taxon>
        <taxon>Nematoda</taxon>
        <taxon>Chromadorea</taxon>
        <taxon>Rhabditida</taxon>
        <taxon>Rhabditina</taxon>
        <taxon>Rhabditomorpha</taxon>
        <taxon>Rhabditoidea</taxon>
        <taxon>Rhabditidae</taxon>
        <taxon>Peloderinae</taxon>
        <taxon>Caenorhabditis</taxon>
    </lineage>
</organism>
<name>A0A8S1GZY8_9PELO</name>
<feature type="region of interest" description="Disordered" evidence="1">
    <location>
        <begin position="270"/>
        <end position="331"/>
    </location>
</feature>
<feature type="compositionally biased region" description="Acidic residues" evidence="1">
    <location>
        <begin position="416"/>
        <end position="427"/>
    </location>
</feature>
<accession>A0A8S1GZY8</accession>
<evidence type="ECO:0000313" key="3">
    <source>
        <dbReference type="Proteomes" id="UP000835052"/>
    </source>
</evidence>
<reference evidence="2" key="1">
    <citation type="submission" date="2020-10" db="EMBL/GenBank/DDBJ databases">
        <authorList>
            <person name="Kikuchi T."/>
        </authorList>
    </citation>
    <scope>NUCLEOTIDE SEQUENCE</scope>
    <source>
        <strain evidence="2">NKZ352</strain>
    </source>
</reference>
<evidence type="ECO:0000256" key="1">
    <source>
        <dbReference type="SAM" id="MobiDB-lite"/>
    </source>
</evidence>
<sequence length="659" mass="77520">MAYEERVAVQKILDERMTENFKNFMEKYNIKPKEPVVEKTQPKSVDKEEKNSRYVFQKTSRDWEFKMPKNPPEDKDVSYIKMLCMTREVFRDYQENADKMDEMLDTTVKGCLVLEKIGQIREKMAEVVQERYEKVRELKNLYKVLYDTEKMVHRLRNVSPEEFYEFKQRHKKKYSKIDKIVNSKKFEYREKKKRTKIMEQINEALSVLDKEIKKNKKKSSVILKVASDSFESETTSSSFAFERRVAPKVERLDLSELEGEPHNFAIDKNSSRRVSFSTPSVSSSVFGERESREDAETVVLNDSQRSSSDSWTRRYDTKYPTDSTAETQSLSQREDNLFLDVSTARELNDSLAAYIESEMNESKTDRTNEEEAREKSKKKLDSQVSINVEQATSNESGNSSEGDRNSKKVPRAEKSEEAEEKSLDDDSGFLLPKVPRRERKMAEVFDDTPRAEIDVDPIPPAEEKAPWITEETLQKIGEKLAEKVWEDREKLRGKDFAASLNVWEKPKIDELLSGEHSTEMKDSFDSFMIRIWGTIAEVLNRHLELFETGEEAKEHFLKEALKALRDRFLVDNFEWITEVQLCQRMEHLSLLDVDYRLYNRNRTPLDNREEIQLLQQFMDSTWHLYHPNRTAALLNELAQDEKDQLCVEVLREEVATYYE</sequence>
<dbReference type="Proteomes" id="UP000835052">
    <property type="component" value="Unassembled WGS sequence"/>
</dbReference>
<feature type="compositionally biased region" description="Polar residues" evidence="1">
    <location>
        <begin position="382"/>
        <end position="400"/>
    </location>
</feature>
<keyword evidence="3" id="KW-1185">Reference proteome</keyword>
<gene>
    <name evidence="2" type="ORF">CAUJ_LOCUS4452</name>
</gene>
<feature type="compositionally biased region" description="Polar residues" evidence="1">
    <location>
        <begin position="320"/>
        <end position="331"/>
    </location>
</feature>
<feature type="compositionally biased region" description="Polar residues" evidence="1">
    <location>
        <begin position="300"/>
        <end position="310"/>
    </location>
</feature>
<feature type="compositionally biased region" description="Basic and acidic residues" evidence="1">
    <location>
        <begin position="360"/>
        <end position="374"/>
    </location>
</feature>
<comment type="caution">
    <text evidence="2">The sequence shown here is derived from an EMBL/GenBank/DDBJ whole genome shotgun (WGS) entry which is preliminary data.</text>
</comment>
<evidence type="ECO:0000313" key="2">
    <source>
        <dbReference type="EMBL" id="CAD6188533.1"/>
    </source>
</evidence>
<feature type="compositionally biased region" description="Basic and acidic residues" evidence="1">
    <location>
        <begin position="401"/>
        <end position="415"/>
    </location>
</feature>
<protein>
    <submittedName>
        <fullName evidence="2">Uncharacterized protein</fullName>
    </submittedName>
</protein>